<gene>
    <name evidence="1" type="ORF">OLEA9_A020013</name>
</gene>
<evidence type="ECO:0000313" key="2">
    <source>
        <dbReference type="Proteomes" id="UP000594638"/>
    </source>
</evidence>
<accession>A0A8S0SCD9</accession>
<organism evidence="1 2">
    <name type="scientific">Olea europaea subsp. europaea</name>
    <dbReference type="NCBI Taxonomy" id="158383"/>
    <lineage>
        <taxon>Eukaryota</taxon>
        <taxon>Viridiplantae</taxon>
        <taxon>Streptophyta</taxon>
        <taxon>Embryophyta</taxon>
        <taxon>Tracheophyta</taxon>
        <taxon>Spermatophyta</taxon>
        <taxon>Magnoliopsida</taxon>
        <taxon>eudicotyledons</taxon>
        <taxon>Gunneridae</taxon>
        <taxon>Pentapetalae</taxon>
        <taxon>asterids</taxon>
        <taxon>lamiids</taxon>
        <taxon>Lamiales</taxon>
        <taxon>Oleaceae</taxon>
        <taxon>Oleeae</taxon>
        <taxon>Olea</taxon>
    </lineage>
</organism>
<evidence type="ECO:0000313" key="1">
    <source>
        <dbReference type="EMBL" id="CAA2989709.1"/>
    </source>
</evidence>
<sequence length="102" mass="11684">MPVKEHEYLVQKAKERQLPEDIPLEEIPVDDPDVGINIMMSVLGTKSGRQIRGLGDGRLRDIRTSSSNVHNLWKEFETERAAQKALRMKRITLVMISRISNT</sequence>
<protein>
    <submittedName>
        <fullName evidence="1">Uncharacterized protein</fullName>
    </submittedName>
</protein>
<reference evidence="1 2" key="1">
    <citation type="submission" date="2019-12" db="EMBL/GenBank/DDBJ databases">
        <authorList>
            <person name="Alioto T."/>
            <person name="Alioto T."/>
            <person name="Gomez Garrido J."/>
        </authorList>
    </citation>
    <scope>NUCLEOTIDE SEQUENCE [LARGE SCALE GENOMIC DNA]</scope>
</reference>
<keyword evidence="2" id="KW-1185">Reference proteome</keyword>
<dbReference type="Proteomes" id="UP000594638">
    <property type="component" value="Unassembled WGS sequence"/>
</dbReference>
<dbReference type="AlphaFoldDB" id="A0A8S0SCD9"/>
<comment type="caution">
    <text evidence="1">The sequence shown here is derived from an EMBL/GenBank/DDBJ whole genome shotgun (WGS) entry which is preliminary data.</text>
</comment>
<name>A0A8S0SCD9_OLEEU</name>
<proteinExistence type="predicted"/>
<dbReference type="EMBL" id="CACTIH010004138">
    <property type="protein sequence ID" value="CAA2989709.1"/>
    <property type="molecule type" value="Genomic_DNA"/>
</dbReference>
<dbReference type="Gramene" id="OE9A020013T1">
    <property type="protein sequence ID" value="OE9A020013C1"/>
    <property type="gene ID" value="OE9A020013"/>
</dbReference>